<feature type="region of interest" description="Disordered" evidence="1">
    <location>
        <begin position="1"/>
        <end position="48"/>
    </location>
</feature>
<organism evidence="2 3">
    <name type="scientific">Laodelphax striatellus</name>
    <name type="common">Small brown planthopper</name>
    <name type="synonym">Delphax striatella</name>
    <dbReference type="NCBI Taxonomy" id="195883"/>
    <lineage>
        <taxon>Eukaryota</taxon>
        <taxon>Metazoa</taxon>
        <taxon>Ecdysozoa</taxon>
        <taxon>Arthropoda</taxon>
        <taxon>Hexapoda</taxon>
        <taxon>Insecta</taxon>
        <taxon>Pterygota</taxon>
        <taxon>Neoptera</taxon>
        <taxon>Paraneoptera</taxon>
        <taxon>Hemiptera</taxon>
        <taxon>Auchenorrhyncha</taxon>
        <taxon>Fulgoroidea</taxon>
        <taxon>Delphacidae</taxon>
        <taxon>Criomorphinae</taxon>
        <taxon>Laodelphax</taxon>
    </lineage>
</organism>
<dbReference type="AlphaFoldDB" id="A0A482WJX1"/>
<evidence type="ECO:0000313" key="3">
    <source>
        <dbReference type="Proteomes" id="UP000291343"/>
    </source>
</evidence>
<reference evidence="2 3" key="1">
    <citation type="journal article" date="2017" name="Gigascience">
        <title>Genome sequence of the small brown planthopper, Laodelphax striatellus.</title>
        <authorList>
            <person name="Zhu J."/>
            <person name="Jiang F."/>
            <person name="Wang X."/>
            <person name="Yang P."/>
            <person name="Bao Y."/>
            <person name="Zhao W."/>
            <person name="Wang W."/>
            <person name="Lu H."/>
            <person name="Wang Q."/>
            <person name="Cui N."/>
            <person name="Li J."/>
            <person name="Chen X."/>
            <person name="Luo L."/>
            <person name="Yu J."/>
            <person name="Kang L."/>
            <person name="Cui F."/>
        </authorList>
    </citation>
    <scope>NUCLEOTIDE SEQUENCE [LARGE SCALE GENOMIC DNA]</scope>
    <source>
        <strain evidence="2">Lst14</strain>
    </source>
</reference>
<accession>A0A482WJX1</accession>
<dbReference type="OrthoDB" id="7696912at2759"/>
<dbReference type="EMBL" id="QKKF02033246">
    <property type="protein sequence ID" value="RZF33814.1"/>
    <property type="molecule type" value="Genomic_DNA"/>
</dbReference>
<comment type="caution">
    <text evidence="2">The sequence shown here is derived from an EMBL/GenBank/DDBJ whole genome shotgun (WGS) entry which is preliminary data.</text>
</comment>
<dbReference type="Proteomes" id="UP000291343">
    <property type="component" value="Unassembled WGS sequence"/>
</dbReference>
<gene>
    <name evidence="2" type="ORF">LSTR_LSTR010362</name>
</gene>
<dbReference type="InParanoid" id="A0A482WJX1"/>
<evidence type="ECO:0000313" key="2">
    <source>
        <dbReference type="EMBL" id="RZF33814.1"/>
    </source>
</evidence>
<proteinExistence type="predicted"/>
<evidence type="ECO:0000256" key="1">
    <source>
        <dbReference type="SAM" id="MobiDB-lite"/>
    </source>
</evidence>
<sequence>MKAKAKFGGGAKRQGRREGNGCSQKGKRTLPETSTKDGKRSTPSSMQTATVIALPDRALTDADLYNDGAGTHWVCYVKKDGAAIYFDGFGNLRPPQEFIDYMHRGLEPATRIEYNYNQKQEDLYFILWPFMFENFG</sequence>
<keyword evidence="3" id="KW-1185">Reference proteome</keyword>
<protein>
    <submittedName>
        <fullName evidence="2">Uncharacterized protein</fullName>
    </submittedName>
</protein>
<name>A0A482WJX1_LAOST</name>